<sequence length="62" mass="7389">RVCRRYPELTDMPKAEKSLQQLREAADEVWNDFLNELLQELAESMWRRLAAVIAADGWYTKY</sequence>
<gene>
    <name evidence="1" type="ORF">B0T26DRAFT_658250</name>
</gene>
<dbReference type="RefSeq" id="XP_060290150.1">
    <property type="nucleotide sequence ID" value="XM_060438852.1"/>
</dbReference>
<accession>A0AA39ZT93</accession>
<dbReference type="InterPro" id="IPR036397">
    <property type="entry name" value="RNaseH_sf"/>
</dbReference>
<dbReference type="Gene3D" id="3.30.420.10">
    <property type="entry name" value="Ribonuclease H-like superfamily/Ribonuclease H"/>
    <property type="match status" value="1"/>
</dbReference>
<dbReference type="GeneID" id="85322122"/>
<dbReference type="AlphaFoldDB" id="A0AA39ZT93"/>
<evidence type="ECO:0000313" key="2">
    <source>
        <dbReference type="Proteomes" id="UP001172101"/>
    </source>
</evidence>
<dbReference type="GO" id="GO:0003676">
    <property type="term" value="F:nucleic acid binding"/>
    <property type="evidence" value="ECO:0007669"/>
    <property type="project" value="InterPro"/>
</dbReference>
<proteinExistence type="predicted"/>
<dbReference type="Proteomes" id="UP001172101">
    <property type="component" value="Unassembled WGS sequence"/>
</dbReference>
<reference evidence="1" key="1">
    <citation type="submission" date="2023-06" db="EMBL/GenBank/DDBJ databases">
        <title>Genome-scale phylogeny and comparative genomics of the fungal order Sordariales.</title>
        <authorList>
            <consortium name="Lawrence Berkeley National Laboratory"/>
            <person name="Hensen N."/>
            <person name="Bonometti L."/>
            <person name="Westerberg I."/>
            <person name="Brannstrom I.O."/>
            <person name="Guillou S."/>
            <person name="Cros-Aarteil S."/>
            <person name="Calhoun S."/>
            <person name="Haridas S."/>
            <person name="Kuo A."/>
            <person name="Mondo S."/>
            <person name="Pangilinan J."/>
            <person name="Riley R."/>
            <person name="LaButti K."/>
            <person name="Andreopoulos B."/>
            <person name="Lipzen A."/>
            <person name="Chen C."/>
            <person name="Yanf M."/>
            <person name="Daum C."/>
            <person name="Ng V."/>
            <person name="Clum A."/>
            <person name="Steindorff A."/>
            <person name="Ohm R."/>
            <person name="Martin F."/>
            <person name="Silar P."/>
            <person name="Natvig D."/>
            <person name="Lalanne C."/>
            <person name="Gautier V."/>
            <person name="Ament-velasquez S.L."/>
            <person name="Kruys A."/>
            <person name="Hutchinson M.I."/>
            <person name="Powell A.J."/>
            <person name="Barry K."/>
            <person name="Miller A.N."/>
            <person name="Grigoriev I.V."/>
            <person name="Debuchy R."/>
            <person name="Gladieux P."/>
            <person name="Thoren M.H."/>
            <person name="Johannesson H."/>
        </authorList>
    </citation>
    <scope>NUCLEOTIDE SEQUENCE</scope>
    <source>
        <strain evidence="1">SMH2392-1A</strain>
    </source>
</reference>
<dbReference type="EMBL" id="JAUIRO010000008">
    <property type="protein sequence ID" value="KAK0703291.1"/>
    <property type="molecule type" value="Genomic_DNA"/>
</dbReference>
<keyword evidence="2" id="KW-1185">Reference proteome</keyword>
<feature type="non-terminal residue" evidence="1">
    <location>
        <position position="1"/>
    </location>
</feature>
<name>A0AA39ZT93_9PEZI</name>
<evidence type="ECO:0000313" key="1">
    <source>
        <dbReference type="EMBL" id="KAK0703291.1"/>
    </source>
</evidence>
<organism evidence="1 2">
    <name type="scientific">Lasiosphaeria miniovina</name>
    <dbReference type="NCBI Taxonomy" id="1954250"/>
    <lineage>
        <taxon>Eukaryota</taxon>
        <taxon>Fungi</taxon>
        <taxon>Dikarya</taxon>
        <taxon>Ascomycota</taxon>
        <taxon>Pezizomycotina</taxon>
        <taxon>Sordariomycetes</taxon>
        <taxon>Sordariomycetidae</taxon>
        <taxon>Sordariales</taxon>
        <taxon>Lasiosphaeriaceae</taxon>
        <taxon>Lasiosphaeria</taxon>
    </lineage>
</organism>
<comment type="caution">
    <text evidence="1">The sequence shown here is derived from an EMBL/GenBank/DDBJ whole genome shotgun (WGS) entry which is preliminary data.</text>
</comment>
<protein>
    <submittedName>
        <fullName evidence="1">Uncharacterized protein</fullName>
    </submittedName>
</protein>